<dbReference type="Pfam" id="PF12813">
    <property type="entry name" value="XPG_I_2"/>
    <property type="match status" value="1"/>
</dbReference>
<evidence type="ECO:0000256" key="1">
    <source>
        <dbReference type="ARBA" id="ARBA00007398"/>
    </source>
</evidence>
<dbReference type="PANTHER" id="PTHR15665">
    <property type="entry name" value="ASTEROID PROTEIN"/>
    <property type="match status" value="1"/>
</dbReference>
<organism evidence="3 4">
    <name type="scientific">Varroa destructor</name>
    <name type="common">Honeybee mite</name>
    <dbReference type="NCBI Taxonomy" id="109461"/>
    <lineage>
        <taxon>Eukaryota</taxon>
        <taxon>Metazoa</taxon>
        <taxon>Ecdysozoa</taxon>
        <taxon>Arthropoda</taxon>
        <taxon>Chelicerata</taxon>
        <taxon>Arachnida</taxon>
        <taxon>Acari</taxon>
        <taxon>Parasitiformes</taxon>
        <taxon>Mesostigmata</taxon>
        <taxon>Gamasina</taxon>
        <taxon>Dermanyssoidea</taxon>
        <taxon>Varroidae</taxon>
        <taxon>Varroa</taxon>
    </lineage>
</organism>
<feature type="domain" description="Asteroid" evidence="2">
    <location>
        <begin position="138"/>
        <end position="196"/>
    </location>
</feature>
<reference evidence="3" key="1">
    <citation type="submission" date="2021-01" db="UniProtKB">
        <authorList>
            <consortium name="EnsemblMetazoa"/>
        </authorList>
    </citation>
    <scope>IDENTIFICATION</scope>
</reference>
<dbReference type="GeneID" id="111254434"/>
<evidence type="ECO:0000259" key="2">
    <source>
        <dbReference type="Pfam" id="PF12813"/>
    </source>
</evidence>
<dbReference type="InParanoid" id="A0A7M7MEQ6"/>
<protein>
    <recommendedName>
        <fullName evidence="2">Asteroid domain-containing protein</fullName>
    </recommendedName>
</protein>
<name>A0A7M7MEQ6_VARDE</name>
<keyword evidence="4" id="KW-1185">Reference proteome</keyword>
<dbReference type="PANTHER" id="PTHR15665:SF1">
    <property type="entry name" value="PROTEIN ASTEROID HOMOLOG 1"/>
    <property type="match status" value="1"/>
</dbReference>
<proteinExistence type="inferred from homology"/>
<dbReference type="OMA" id="SHEISKH"/>
<dbReference type="InterPro" id="IPR026832">
    <property type="entry name" value="Asteroid"/>
</dbReference>
<evidence type="ECO:0000313" key="3">
    <source>
        <dbReference type="EnsemblMetazoa" id="XP_022671015"/>
    </source>
</evidence>
<dbReference type="SUPFAM" id="SSF88723">
    <property type="entry name" value="PIN domain-like"/>
    <property type="match status" value="1"/>
</dbReference>
<dbReference type="AlphaFoldDB" id="A0A7M7MEQ6"/>
<dbReference type="RefSeq" id="XP_022671015.1">
    <property type="nucleotide sequence ID" value="XM_022815280.1"/>
</dbReference>
<dbReference type="EnsemblMetazoa" id="XM_022815279">
    <property type="protein sequence ID" value="XP_022671014"/>
    <property type="gene ID" value="LOC111254434"/>
</dbReference>
<dbReference type="OrthoDB" id="25987at2759"/>
<evidence type="ECO:0000313" key="4">
    <source>
        <dbReference type="Proteomes" id="UP000594260"/>
    </source>
</evidence>
<dbReference type="Gene3D" id="3.40.50.1010">
    <property type="entry name" value="5'-nuclease"/>
    <property type="match status" value="1"/>
</dbReference>
<sequence>MGVKNLRGLIECNPSLQQRHFLHGGTVVIDGWNLAFRLYLEASFDCILGGEYSRYADAVRCYFRLYKDANVHCVVMLDGAYDPSNSKLRTIQKRNMDRISQMKRLKGADAEKIKVMPPLATDVYRTVLADLDVEMIQCVFEADEHIARRANQLNCPVISDDSDFFVYDLKGGLIPLSSLNRETTMKQLNPNGPTVKGIDCKIYKVENLLNKFNPEFNRELLPLFGTIVGNDFVAEDTFSHFFQTIRAPRDCRLHYNPPHATMVAMLSFLSRQKSLEECIDIVLRCTPKERRDKLHNLMKDGIARYRSEFSDERVTYKNGVPMPDWVVQKFRAGEVPSEVITMATTGIHFLFVKVEVVSMISSYQVSLLLRKSLYRLVFKGHASMVQELDRSGHDMQFQDIEFTTGEVGLSEIPDLSADQRRTILINCIQPKVHCADLVKLPAGKLLMYALEYLVLNTMIEWEFALSLLVMHVAVQATAARTMTERVNYLLGIYVNSKQVQGFSSFYKKPTSGQRLDLDLIYKTNQYTGCLDTIHALNQVLGAHKINFKFHLVMNGVFLHNFYKDLKGRPQPHRYLANHLQPNSRLHLKFEELWSQVFQRLFSESRDQR</sequence>
<accession>A0A7M7MEQ6</accession>
<dbReference type="RefSeq" id="XP_022671014.1">
    <property type="nucleotide sequence ID" value="XM_022815279.1"/>
</dbReference>
<comment type="similarity">
    <text evidence="1">Belongs to the asteroid family.</text>
</comment>
<dbReference type="InterPro" id="IPR039436">
    <property type="entry name" value="Asteroid_dom"/>
</dbReference>
<dbReference type="CTD" id="33282"/>
<dbReference type="KEGG" id="vde:111254434"/>
<dbReference type="EnsemblMetazoa" id="XM_022815280">
    <property type="protein sequence ID" value="XP_022671015"/>
    <property type="gene ID" value="LOC111254434"/>
</dbReference>
<dbReference type="InterPro" id="IPR029060">
    <property type="entry name" value="PIN-like_dom_sf"/>
</dbReference>
<dbReference type="Proteomes" id="UP000594260">
    <property type="component" value="Unplaced"/>
</dbReference>